<keyword evidence="10" id="KW-1185">Reference proteome</keyword>
<protein>
    <submittedName>
        <fullName evidence="9">ABC transporter permease</fullName>
    </submittedName>
</protein>
<feature type="transmembrane region" description="Helical" evidence="8">
    <location>
        <begin position="174"/>
        <end position="195"/>
    </location>
</feature>
<evidence type="ECO:0000256" key="2">
    <source>
        <dbReference type="ARBA" id="ARBA00022448"/>
    </source>
</evidence>
<dbReference type="Proteomes" id="UP001595528">
    <property type="component" value="Unassembled WGS sequence"/>
</dbReference>
<dbReference type="PANTHER" id="PTHR32196:SF21">
    <property type="entry name" value="ABC TRANSPORTER PERMEASE PROTEIN YPHD-RELATED"/>
    <property type="match status" value="1"/>
</dbReference>
<proteinExistence type="predicted"/>
<dbReference type="RefSeq" id="WP_379897373.1">
    <property type="nucleotide sequence ID" value="NZ_JBHRTR010000002.1"/>
</dbReference>
<comment type="subcellular location">
    <subcellularLocation>
        <location evidence="1">Cell membrane</location>
        <topology evidence="1">Multi-pass membrane protein</topology>
    </subcellularLocation>
</comment>
<dbReference type="InterPro" id="IPR001851">
    <property type="entry name" value="ABC_transp_permease"/>
</dbReference>
<feature type="transmembrane region" description="Helical" evidence="8">
    <location>
        <begin position="254"/>
        <end position="273"/>
    </location>
</feature>
<feature type="transmembrane region" description="Helical" evidence="8">
    <location>
        <begin position="224"/>
        <end position="242"/>
    </location>
</feature>
<evidence type="ECO:0000313" key="9">
    <source>
        <dbReference type="EMBL" id="MFC3225643.1"/>
    </source>
</evidence>
<evidence type="ECO:0000313" key="10">
    <source>
        <dbReference type="Proteomes" id="UP001595528"/>
    </source>
</evidence>
<keyword evidence="3" id="KW-1003">Cell membrane</keyword>
<sequence length="330" mass="33743">MTGTPSSSAAALPAPARPLGMRLAAWALPLILLLFAIFFSLAEPQIFPTTRTIVTILRTESVAAILAIALVFPLVVGKFDLSVGAVLGLGAILTTGLPSLQGLPLLPSIAIAIAACGTIGLVNGLLVARLGVTSLVATLGSSVIVTGCVLWYTGGNVLYTGIPRDLPRLAQADLAGIPLPAIFLAIVAIAAWYVLEATPLGRYFHAVGGSAEAARLSGLKVERLTIIAFVISGLLAGFAGVLQSAQLGSGNPNVGPPFLLPAFASAFLGATAVRIGTFNVWGTVIAVFTVAVGINGLQLMGVEFFVGPIFQGAALLAAVIATRQLMRKRS</sequence>
<keyword evidence="7 8" id="KW-0472">Membrane</keyword>
<reference evidence="10" key="1">
    <citation type="journal article" date="2019" name="Int. J. Syst. Evol. Microbiol.">
        <title>The Global Catalogue of Microorganisms (GCM) 10K type strain sequencing project: providing services to taxonomists for standard genome sequencing and annotation.</title>
        <authorList>
            <consortium name="The Broad Institute Genomics Platform"/>
            <consortium name="The Broad Institute Genome Sequencing Center for Infectious Disease"/>
            <person name="Wu L."/>
            <person name="Ma J."/>
        </authorList>
    </citation>
    <scope>NUCLEOTIDE SEQUENCE [LARGE SCALE GENOMIC DNA]</scope>
    <source>
        <strain evidence="10">KCTC 42964</strain>
    </source>
</reference>
<evidence type="ECO:0000256" key="8">
    <source>
        <dbReference type="SAM" id="Phobius"/>
    </source>
</evidence>
<evidence type="ECO:0000256" key="5">
    <source>
        <dbReference type="ARBA" id="ARBA00022692"/>
    </source>
</evidence>
<evidence type="ECO:0000256" key="4">
    <source>
        <dbReference type="ARBA" id="ARBA00022519"/>
    </source>
</evidence>
<comment type="caution">
    <text evidence="9">The sequence shown here is derived from an EMBL/GenBank/DDBJ whole genome shotgun (WGS) entry which is preliminary data.</text>
</comment>
<keyword evidence="2" id="KW-0813">Transport</keyword>
<feature type="transmembrane region" description="Helical" evidence="8">
    <location>
        <begin position="105"/>
        <end position="128"/>
    </location>
</feature>
<keyword evidence="4" id="KW-0997">Cell inner membrane</keyword>
<evidence type="ECO:0000256" key="7">
    <source>
        <dbReference type="ARBA" id="ARBA00023136"/>
    </source>
</evidence>
<dbReference type="CDD" id="cd06579">
    <property type="entry name" value="TM_PBP1_transp_AraH_like"/>
    <property type="match status" value="1"/>
</dbReference>
<organism evidence="9 10">
    <name type="scientific">Marinibaculum pumilum</name>
    <dbReference type="NCBI Taxonomy" id="1766165"/>
    <lineage>
        <taxon>Bacteria</taxon>
        <taxon>Pseudomonadati</taxon>
        <taxon>Pseudomonadota</taxon>
        <taxon>Alphaproteobacteria</taxon>
        <taxon>Rhodospirillales</taxon>
        <taxon>Rhodospirillaceae</taxon>
        <taxon>Marinibaculum</taxon>
    </lineage>
</organism>
<keyword evidence="6 8" id="KW-1133">Transmembrane helix</keyword>
<dbReference type="PANTHER" id="PTHR32196">
    <property type="entry name" value="ABC TRANSPORTER PERMEASE PROTEIN YPHD-RELATED-RELATED"/>
    <property type="match status" value="1"/>
</dbReference>
<evidence type="ECO:0000256" key="1">
    <source>
        <dbReference type="ARBA" id="ARBA00004651"/>
    </source>
</evidence>
<gene>
    <name evidence="9" type="ORF">ACFOGJ_00270</name>
</gene>
<name>A0ABV7KTH8_9PROT</name>
<dbReference type="EMBL" id="JBHRTR010000002">
    <property type="protein sequence ID" value="MFC3225643.1"/>
    <property type="molecule type" value="Genomic_DNA"/>
</dbReference>
<keyword evidence="5 8" id="KW-0812">Transmembrane</keyword>
<evidence type="ECO:0000256" key="6">
    <source>
        <dbReference type="ARBA" id="ARBA00022989"/>
    </source>
</evidence>
<evidence type="ECO:0000256" key="3">
    <source>
        <dbReference type="ARBA" id="ARBA00022475"/>
    </source>
</evidence>
<feature type="transmembrane region" description="Helical" evidence="8">
    <location>
        <begin position="135"/>
        <end position="154"/>
    </location>
</feature>
<feature type="transmembrane region" description="Helical" evidence="8">
    <location>
        <begin position="63"/>
        <end position="93"/>
    </location>
</feature>
<feature type="transmembrane region" description="Helical" evidence="8">
    <location>
        <begin position="280"/>
        <end position="298"/>
    </location>
</feature>
<accession>A0ABV7KTH8</accession>
<feature type="transmembrane region" description="Helical" evidence="8">
    <location>
        <begin position="304"/>
        <end position="322"/>
    </location>
</feature>
<dbReference type="Pfam" id="PF02653">
    <property type="entry name" value="BPD_transp_2"/>
    <property type="match status" value="1"/>
</dbReference>
<feature type="transmembrane region" description="Helical" evidence="8">
    <location>
        <begin position="23"/>
        <end position="42"/>
    </location>
</feature>